<accession>A0A7X8XUJ4</accession>
<organism evidence="2 3">
    <name type="scientific">Flammeovirga agarivorans</name>
    <dbReference type="NCBI Taxonomy" id="2726742"/>
    <lineage>
        <taxon>Bacteria</taxon>
        <taxon>Pseudomonadati</taxon>
        <taxon>Bacteroidota</taxon>
        <taxon>Cytophagia</taxon>
        <taxon>Cytophagales</taxon>
        <taxon>Flammeovirgaceae</taxon>
        <taxon>Flammeovirga</taxon>
    </lineage>
</organism>
<dbReference type="AlphaFoldDB" id="A0A7X8XUJ4"/>
<keyword evidence="1" id="KW-0472">Membrane</keyword>
<dbReference type="Proteomes" id="UP000585050">
    <property type="component" value="Unassembled WGS sequence"/>
</dbReference>
<keyword evidence="3" id="KW-1185">Reference proteome</keyword>
<feature type="transmembrane region" description="Helical" evidence="1">
    <location>
        <begin position="90"/>
        <end position="107"/>
    </location>
</feature>
<evidence type="ECO:0000313" key="3">
    <source>
        <dbReference type="Proteomes" id="UP000585050"/>
    </source>
</evidence>
<feature type="transmembrane region" description="Helical" evidence="1">
    <location>
        <begin position="12"/>
        <end position="34"/>
    </location>
</feature>
<keyword evidence="1" id="KW-1133">Transmembrane helix</keyword>
<evidence type="ECO:0000256" key="1">
    <source>
        <dbReference type="SAM" id="Phobius"/>
    </source>
</evidence>
<name>A0A7X8XUJ4_9BACT</name>
<dbReference type="EMBL" id="JABAIL010000001">
    <property type="protein sequence ID" value="NLR90185.1"/>
    <property type="molecule type" value="Genomic_DNA"/>
</dbReference>
<comment type="caution">
    <text evidence="2">The sequence shown here is derived from an EMBL/GenBank/DDBJ whole genome shotgun (WGS) entry which is preliminary data.</text>
</comment>
<evidence type="ECO:0000313" key="2">
    <source>
        <dbReference type="EMBL" id="NLR90185.1"/>
    </source>
</evidence>
<gene>
    <name evidence="2" type="ORF">HGP29_03160</name>
</gene>
<protein>
    <submittedName>
        <fullName evidence="2">Uncharacterized protein</fullName>
    </submittedName>
</protein>
<reference evidence="2 3" key="1">
    <citation type="submission" date="2020-04" db="EMBL/GenBank/DDBJ databases">
        <title>Flammeovirga sp. SR4, a novel species isolated from seawater.</title>
        <authorList>
            <person name="Wang X."/>
        </authorList>
    </citation>
    <scope>NUCLEOTIDE SEQUENCE [LARGE SCALE GENOMIC DNA]</scope>
    <source>
        <strain evidence="2 3">SR4</strain>
    </source>
</reference>
<dbReference type="RefSeq" id="WP_168880887.1">
    <property type="nucleotide sequence ID" value="NZ_JABAIL010000001.1"/>
</dbReference>
<sequence length="115" mass="12236">MNGEAIFTEYLLPFTGILIIIALVATVVGFLMSIATDPKSAITVLGTVAGLAILFFIGYSMADSSVTARELNEFGVNEDLSQKIGGILNMTYYLFGISIVAIVIDAVQRIIKSIG</sequence>
<keyword evidence="1" id="KW-0812">Transmembrane</keyword>
<proteinExistence type="predicted"/>
<feature type="transmembrane region" description="Helical" evidence="1">
    <location>
        <begin position="41"/>
        <end position="62"/>
    </location>
</feature>